<organism evidence="4 5">
    <name type="scientific">Gemmobacter megaterium</name>
    <dbReference type="NCBI Taxonomy" id="1086013"/>
    <lineage>
        <taxon>Bacteria</taxon>
        <taxon>Pseudomonadati</taxon>
        <taxon>Pseudomonadota</taxon>
        <taxon>Alphaproteobacteria</taxon>
        <taxon>Rhodobacterales</taxon>
        <taxon>Paracoccaceae</taxon>
        <taxon>Gemmobacter</taxon>
    </lineage>
</organism>
<accession>A0A1N7NQ12</accession>
<keyword evidence="2" id="KW-0233">DNA recombination</keyword>
<dbReference type="SUPFAM" id="SSF56349">
    <property type="entry name" value="DNA breaking-rejoining enzymes"/>
    <property type="match status" value="1"/>
</dbReference>
<dbReference type="PROSITE" id="PS51898">
    <property type="entry name" value="TYR_RECOMBINASE"/>
    <property type="match status" value="1"/>
</dbReference>
<dbReference type="Gene3D" id="1.10.443.10">
    <property type="entry name" value="Intergrase catalytic core"/>
    <property type="match status" value="1"/>
</dbReference>
<dbReference type="GO" id="GO:0006310">
    <property type="term" value="P:DNA recombination"/>
    <property type="evidence" value="ECO:0007669"/>
    <property type="project" value="UniProtKB-KW"/>
</dbReference>
<evidence type="ECO:0000313" key="5">
    <source>
        <dbReference type="Proteomes" id="UP000186141"/>
    </source>
</evidence>
<dbReference type="AlphaFoldDB" id="A0A1N7NQ12"/>
<evidence type="ECO:0000256" key="1">
    <source>
        <dbReference type="ARBA" id="ARBA00023125"/>
    </source>
</evidence>
<dbReference type="InterPro" id="IPR011010">
    <property type="entry name" value="DNA_brk_join_enz"/>
</dbReference>
<evidence type="ECO:0000259" key="3">
    <source>
        <dbReference type="PROSITE" id="PS51898"/>
    </source>
</evidence>
<protein>
    <submittedName>
        <fullName evidence="4">Site-specific recombinase XerD</fullName>
    </submittedName>
</protein>
<dbReference type="Pfam" id="PF20172">
    <property type="entry name" value="DUF6538"/>
    <property type="match status" value="1"/>
</dbReference>
<name>A0A1N7NQ12_9RHOB</name>
<gene>
    <name evidence="4" type="ORF">SAMN05421774_10445</name>
</gene>
<reference evidence="4 5" key="1">
    <citation type="submission" date="2017-01" db="EMBL/GenBank/DDBJ databases">
        <authorList>
            <person name="Mah S.A."/>
            <person name="Swanson W.J."/>
            <person name="Moy G.W."/>
            <person name="Vacquier V.D."/>
        </authorList>
    </citation>
    <scope>NUCLEOTIDE SEQUENCE [LARGE SCALE GENOMIC DNA]</scope>
    <source>
        <strain evidence="4 5">DSM 26375</strain>
    </source>
</reference>
<dbReference type="InterPro" id="IPR046668">
    <property type="entry name" value="DUF6538"/>
</dbReference>
<dbReference type="Proteomes" id="UP000186141">
    <property type="component" value="Unassembled WGS sequence"/>
</dbReference>
<dbReference type="Gene3D" id="1.10.150.130">
    <property type="match status" value="1"/>
</dbReference>
<dbReference type="InterPro" id="IPR013762">
    <property type="entry name" value="Integrase-like_cat_sf"/>
</dbReference>
<keyword evidence="1" id="KW-0238">DNA-binding</keyword>
<evidence type="ECO:0000256" key="2">
    <source>
        <dbReference type="ARBA" id="ARBA00023172"/>
    </source>
</evidence>
<feature type="domain" description="Tyr recombinase" evidence="3">
    <location>
        <begin position="300"/>
        <end position="498"/>
    </location>
</feature>
<dbReference type="InterPro" id="IPR002104">
    <property type="entry name" value="Integrase_catalytic"/>
</dbReference>
<dbReference type="InterPro" id="IPR010998">
    <property type="entry name" value="Integrase_recombinase_N"/>
</dbReference>
<sequence length="516" mass="57715">MVLAMSRPHKHPKTGVYYFRQKTPADLREKFGKPDASWSLRTKDTVEAKARHAEAQAKQNKVWAALRAEPKGLALREIVALVGTYRRELDSIVEAETGEPAVWDQVLRLEGQAGESAQALEGWHGDDANRLLLEQGLVIDDYSRQRLLNEMHKAWLEWAEFQRRRSVGDFRPDATLERYPAPEKAQRAAPKVTLTSLLDLWEAQQRTKPGGGSDKTIADFRAKVAKLIAYLGHDDAMSVTPLKVDEWCDSLVQAGVSARTVSDKYLAAVKAVFGVGVDKNRLDKNPLADKRYKYYKPNKERPSGYTDAEAARVLTAALVDPKELGKRFEHNKLAIRWLPWICAYTGARITETAQLRGDDFITEAGVPCLRITPEAGSVKSGSYRIVPVHEHLMEMGLADLFKASVSRPVVTDPKPTREQALSAAQSVGKKVAEWVRDVVGIEDRRIKPNHAWRHRFKTICRDVGIDKETRDAFQGHADGTSAANYGEVTIKAMTRAMANFPRVDLSLNADETPDVM</sequence>
<keyword evidence="5" id="KW-1185">Reference proteome</keyword>
<dbReference type="GO" id="GO:0003677">
    <property type="term" value="F:DNA binding"/>
    <property type="evidence" value="ECO:0007669"/>
    <property type="project" value="UniProtKB-KW"/>
</dbReference>
<dbReference type="GO" id="GO:0015074">
    <property type="term" value="P:DNA integration"/>
    <property type="evidence" value="ECO:0007669"/>
    <property type="project" value="InterPro"/>
</dbReference>
<dbReference type="EMBL" id="FTOT01000004">
    <property type="protein sequence ID" value="SIT00360.1"/>
    <property type="molecule type" value="Genomic_DNA"/>
</dbReference>
<proteinExistence type="predicted"/>
<evidence type="ECO:0000313" key="4">
    <source>
        <dbReference type="EMBL" id="SIT00360.1"/>
    </source>
</evidence>